<dbReference type="EMBL" id="KJ871680">
    <property type="protein sequence ID" value="AIL25098.1"/>
    <property type="molecule type" value="Genomic_DNA"/>
</dbReference>
<organism evidence="1">
    <name type="scientific">Mamestra brassicae nuclear polyhedrosis virus</name>
    <name type="common">MbNPV</name>
    <dbReference type="NCBI Taxonomy" id="78219"/>
    <lineage>
        <taxon>Viruses</taxon>
        <taxon>Viruses incertae sedis</taxon>
        <taxon>Naldaviricetes</taxon>
        <taxon>Lefavirales</taxon>
        <taxon>Baculoviridae</taxon>
        <taxon>Alphabaculovirus</taxon>
        <taxon>Alphabaculovirus mabrassicae</taxon>
    </lineage>
</organism>
<protein>
    <submittedName>
        <fullName evidence="1">Orf20</fullName>
    </submittedName>
</protein>
<proteinExistence type="predicted"/>
<reference evidence="1" key="1">
    <citation type="submission" date="2014-05" db="EMBL/GenBank/DDBJ databases">
        <authorList>
            <person name="Hou D."/>
            <person name="Liu X."/>
            <person name="Yin F."/>
            <person name="Zhu Z."/>
            <person name="Wang J."/>
            <person name="Zhang L."/>
            <person name="Kou Z."/>
            <person name="Deng F."/>
            <person name="Wang H."/>
            <person name="Hu Z."/>
        </authorList>
    </citation>
    <scope>NUCLEOTIDE SEQUENCE</scope>
    <source>
        <strain evidence="1">CTa</strain>
    </source>
</reference>
<evidence type="ECO:0000313" key="1">
    <source>
        <dbReference type="EMBL" id="AIL25098.1"/>
    </source>
</evidence>
<organismHost>
    <name type="scientific">Lepidoptera</name>
    <name type="common">moths &amp; butterflies</name>
    <dbReference type="NCBI Taxonomy" id="7088"/>
</organismHost>
<sequence>MARVLYQSSNFDSSSARLVLLSQHLLQDNDKHKVKAVLDDLVKSGHHLCVVADRNVKGGHTDHYRHQMKKFLKTSSYPVKFATYDEYNGMKFAIDTDDMDRIDHEGPTERILNTNKIGPMYIRNDYIIDYYNDLIKLKYYK</sequence>
<name>A0A077D3D8_NPVMB</name>
<accession>A0A077D3D8</accession>